<feature type="region of interest" description="Disordered" evidence="1">
    <location>
        <begin position="824"/>
        <end position="892"/>
    </location>
</feature>
<dbReference type="GeneID" id="20827736"/>
<gene>
    <name evidence="2" type="ORF">NEUTE1DRAFT_40205</name>
</gene>
<feature type="compositionally biased region" description="Low complexity" evidence="1">
    <location>
        <begin position="1037"/>
        <end position="1056"/>
    </location>
</feature>
<dbReference type="HOGENOM" id="CLU_252938_0_0_1"/>
<name>F8MHL0_NEUT8</name>
<evidence type="ECO:0000256" key="1">
    <source>
        <dbReference type="SAM" id="MobiDB-lite"/>
    </source>
</evidence>
<dbReference type="OrthoDB" id="3497519at2759"/>
<protein>
    <submittedName>
        <fullName evidence="2">Uncharacterized protein</fullName>
    </submittedName>
</protein>
<feature type="compositionally biased region" description="Low complexity" evidence="1">
    <location>
        <begin position="853"/>
        <end position="867"/>
    </location>
</feature>
<feature type="compositionally biased region" description="Low complexity" evidence="1">
    <location>
        <begin position="1125"/>
        <end position="1148"/>
    </location>
</feature>
<dbReference type="RefSeq" id="XP_009848841.1">
    <property type="nucleotide sequence ID" value="XM_009850539.1"/>
</dbReference>
<feature type="compositionally biased region" description="Basic and acidic residues" evidence="1">
    <location>
        <begin position="1371"/>
        <end position="1382"/>
    </location>
</feature>
<dbReference type="VEuPathDB" id="FungiDB:NEUTE1DRAFT_40205"/>
<sequence length="1455" mass="161517">MNADESDDDIRDWKWEPFTSTINTIKQNTYDTVLEATQNPDAAFPIPRWTRPNWPQEGVTLPPEEVVPQDGATAVIKGDATSRLRPALLPEDRAQNPTRYALRYGIFPDDDFRGPRHGRSRMSPIAEAFEHEFQNLDQDPASYSHANIALFKSKFGEEEVYADDEDYQRALFYGFTTKERIDWKAEPLHPDFEPQESNLTGNLHDLLVRDQKWLNMDEGGRPRYNLCGKTGEYSVNDEELWTALQPALQLVTRVLQMDHPFWRACLDSLCGIEVPPHRKSRKHKDKKLIYIDPSEPKDWFAKQGTHMRANLALSYIQERISLSIKSNRQFVAGQGPGRDDMTGETQPYHRNDAVNFRLEVAIAAEIMWPLLVPQYTIVEKQNCSLVIATVILHELAHAAHFAMYGHVADTLNPEVRRAWDDPFWANEGKAEIGFAFENQLWGGTLKPPHKTDIARFYPYRTWPIDICLWQWPDPPDHKDHENRADYLRDAVLPTARVGTLIQLRDVHRLFQQSFWDANVPIYGHRALRFTTAGRPSFAVPHDAELRKQDWYETFGFSKGKWLHLAVRAFRAAEYGMVAEYLGHLVDEELVGVRTKSRWDEEKKRWSGRDADVKAHMEKIRNNALSSMPGDAAVSVTQLNARSTTQELLSALQDFCSSVLAELQHSQRMAVEYLQLSDFDKSYLQVQLWKLQQRIESYGRKVHRIMSLSLPAKITRWMSIVFLDNQLLSSISESITSITLLFSSLKQTRTYLEKNTISQREFDEIAKTMPSIADTVFRTRSQRLQKIAQRELFNMPLMFRQLWEKFHVIFGRISTKLRTGTLRVRPYIMKKKRKKQKKKNARRQSSPGTDYDSELSLSRLTLRSPQSRISPRSAYPQALLASAPAPRPTTRVMSANDPEQEAILSGHAFAGLQIRPRAEGPGTTFSGHNFGNLEIRSRPSTAAAGAKRGRDDDDDDDDEDEPQLPANKRQLRPNQVLPPQRFARAPGAAAAAAAPSSSPAAGASRSATGSAWTSSSSSGSDDDVSDSSSDESGGESGGPKSDSGGRSGGSPRAGAEGASEDEELIPEGSYSVGSTRSPDIPEGPSTGYPGDPMEISDSDNRGGRRGRQAAPSSSTHHRHHRHSRSHSYSSSSSSSSYCSTCYSSSESETGIVTNDPNLADPFMDAPPQPNTTIPPQPNTTTTPTTPTTPQRNPPARTSPLRTPHMRAPSRSPYRTPPPAYQKTPPVHSQTPRHPIEGPRPRRRSPGHSPLEGPRGRRPRRQVQPNETPPPSFLNAVGSIFGLSLGPGSGGRAATDADIRNARSPSTPEFRAPRGRDSPTQIRTPTSGMRGLLAPLGRLNFFGGDGGGGGGSPPAAPAAPRRNVDTRGAPGRRGMEIYERRRAPFAEMNVPNAPRGRAGASGAPRGAQGGRGAGANTGEPSVGWGGLGDVFGDERGQTAGQRENPGDDDMDMDDGIM</sequence>
<dbReference type="Proteomes" id="UP000008065">
    <property type="component" value="Unassembled WGS sequence"/>
</dbReference>
<feature type="compositionally biased region" description="Pro residues" evidence="1">
    <location>
        <begin position="1163"/>
        <end position="1176"/>
    </location>
</feature>
<feature type="compositionally biased region" description="Basic residues" evidence="1">
    <location>
        <begin position="827"/>
        <end position="841"/>
    </location>
</feature>
<feature type="compositionally biased region" description="Basic residues" evidence="1">
    <location>
        <begin position="1114"/>
        <end position="1124"/>
    </location>
</feature>
<reference evidence="3" key="1">
    <citation type="journal article" date="2011" name="Genetics">
        <title>Massive changes in genome architecture accompany the transition to self-fertility in the filamentous fungus Neurospora tetrasperma.</title>
        <authorList>
            <person name="Ellison C.E."/>
            <person name="Stajich J.E."/>
            <person name="Jacobson D.J."/>
            <person name="Natvig D.O."/>
            <person name="Lapidus A."/>
            <person name="Foster B."/>
            <person name="Aerts A."/>
            <person name="Riley R."/>
            <person name="Lindquist E.A."/>
            <person name="Grigoriev I.V."/>
            <person name="Taylor J.W."/>
        </authorList>
    </citation>
    <scope>NUCLEOTIDE SEQUENCE [LARGE SCALE GENOMIC DNA]</scope>
    <source>
        <strain evidence="3">FGSC 2508 / P0657</strain>
    </source>
</reference>
<dbReference type="EMBL" id="GL891303">
    <property type="protein sequence ID" value="EGO58822.1"/>
    <property type="molecule type" value="Genomic_DNA"/>
</dbReference>
<feature type="compositionally biased region" description="Low complexity" evidence="1">
    <location>
        <begin position="982"/>
        <end position="1018"/>
    </location>
</feature>
<feature type="compositionally biased region" description="Low complexity" evidence="1">
    <location>
        <begin position="1391"/>
        <end position="1404"/>
    </location>
</feature>
<feature type="compositionally biased region" description="Acidic residues" evidence="1">
    <location>
        <begin position="1019"/>
        <end position="1032"/>
    </location>
</feature>
<evidence type="ECO:0000313" key="3">
    <source>
        <dbReference type="Proteomes" id="UP000008065"/>
    </source>
</evidence>
<keyword evidence="3" id="KW-1185">Reference proteome</keyword>
<dbReference type="KEGG" id="nte:NEUTE1DRAFT40205"/>
<feature type="compositionally biased region" description="Polar residues" evidence="1">
    <location>
        <begin position="1316"/>
        <end position="1325"/>
    </location>
</feature>
<evidence type="ECO:0000313" key="2">
    <source>
        <dbReference type="EMBL" id="EGO58822.1"/>
    </source>
</evidence>
<accession>F8MHL0</accession>
<feature type="compositionally biased region" description="Low complexity" evidence="1">
    <location>
        <begin position="1177"/>
        <end position="1196"/>
    </location>
</feature>
<feature type="compositionally biased region" description="Gly residues" evidence="1">
    <location>
        <begin position="1341"/>
        <end position="1350"/>
    </location>
</feature>
<feature type="compositionally biased region" description="Acidic residues" evidence="1">
    <location>
        <begin position="1444"/>
        <end position="1455"/>
    </location>
</feature>
<feature type="compositionally biased region" description="Acidic residues" evidence="1">
    <location>
        <begin position="951"/>
        <end position="961"/>
    </location>
</feature>
<feature type="region of interest" description="Disordered" evidence="1">
    <location>
        <begin position="916"/>
        <end position="1455"/>
    </location>
</feature>
<organism evidence="2 3">
    <name type="scientific">Neurospora tetrasperma (strain FGSC 2508 / ATCC MYA-4615 / P0657)</name>
    <dbReference type="NCBI Taxonomy" id="510951"/>
    <lineage>
        <taxon>Eukaryota</taxon>
        <taxon>Fungi</taxon>
        <taxon>Dikarya</taxon>
        <taxon>Ascomycota</taxon>
        <taxon>Pezizomycotina</taxon>
        <taxon>Sordariomycetes</taxon>
        <taxon>Sordariomycetidae</taxon>
        <taxon>Sordariales</taxon>
        <taxon>Sordariaceae</taxon>
        <taxon>Neurospora</taxon>
    </lineage>
</organism>
<proteinExistence type="predicted"/>